<dbReference type="Gene3D" id="3.40.50.720">
    <property type="entry name" value="NAD(P)-binding Rossmann-like Domain"/>
    <property type="match status" value="1"/>
</dbReference>
<comment type="similarity">
    <text evidence="6">Belongs to the zinc-containing alcohol dehydrogenase family.</text>
</comment>
<dbReference type="GO" id="GO:0005829">
    <property type="term" value="C:cytosol"/>
    <property type="evidence" value="ECO:0007669"/>
    <property type="project" value="TreeGrafter"/>
</dbReference>
<evidence type="ECO:0000313" key="8">
    <source>
        <dbReference type="EMBL" id="TEB10322.1"/>
    </source>
</evidence>
<dbReference type="RefSeq" id="WP_134214248.1">
    <property type="nucleotide sequence ID" value="NZ_QFFZ01000028.1"/>
</dbReference>
<dbReference type="PANTHER" id="PTHR43880:SF12">
    <property type="entry name" value="ALCOHOL DEHYDROGENASE CLASS-3"/>
    <property type="match status" value="1"/>
</dbReference>
<dbReference type="OrthoDB" id="9769198at2"/>
<dbReference type="SUPFAM" id="SSF51735">
    <property type="entry name" value="NAD(P)-binding Rossmann-fold domains"/>
    <property type="match status" value="1"/>
</dbReference>
<evidence type="ECO:0000256" key="6">
    <source>
        <dbReference type="RuleBase" id="RU361277"/>
    </source>
</evidence>
<dbReference type="EMBL" id="QFFZ01000028">
    <property type="protein sequence ID" value="TEB10322.1"/>
    <property type="molecule type" value="Genomic_DNA"/>
</dbReference>
<dbReference type="SUPFAM" id="SSF50129">
    <property type="entry name" value="GroES-like"/>
    <property type="match status" value="2"/>
</dbReference>
<sequence length="372" mass="39600">MRAAICYEFGKPLLIEEVTIEPPGSGEVKIRIAAVGICHSDLHFLKGEHGPAPLPAVGGHEVAGYVEEVGEGVTAVQPGDPVVACLVGSGCGRCYYCTIGLPNFCEKRRIKRTSTKEFLLAGPGHLINKDGVRLTQHAPTFAGFAEYTIVNEDYLVKIDRDMPIDLASLLSCAVISGYGAVVNRAKVPVSSSVVVIGTGGVGLNAIQAASISGAYPVIAVDVLDSKLEAARAFGATHTVNTRKVSDPIEAVINMTYGRGADYVFVSVAGVEVKYQGLKMSGPRGMIVFIGHSKKEPLTPFDSTDVIGGERMITGSAMGALRPRIDIPRLIELYKGGRLKLDELVTARYPFDQINEAIASSERGEALRNVIIF</sequence>
<evidence type="ECO:0000313" key="9">
    <source>
        <dbReference type="Proteomes" id="UP000297597"/>
    </source>
</evidence>
<dbReference type="PROSITE" id="PS00059">
    <property type="entry name" value="ADH_ZINC"/>
    <property type="match status" value="1"/>
</dbReference>
<dbReference type="InterPro" id="IPR002328">
    <property type="entry name" value="ADH_Zn_CS"/>
</dbReference>
<evidence type="ECO:0000256" key="1">
    <source>
        <dbReference type="ARBA" id="ARBA00001947"/>
    </source>
</evidence>
<keyword evidence="5" id="KW-0520">NAD</keyword>
<dbReference type="InterPro" id="IPR036291">
    <property type="entry name" value="NAD(P)-bd_dom_sf"/>
</dbReference>
<reference evidence="8 9" key="1">
    <citation type="journal article" date="2018" name="Environ. Microbiol.">
        <title>Novel energy conservation strategies and behaviour of Pelotomaculum schinkii driving syntrophic propionate catabolism.</title>
        <authorList>
            <person name="Hidalgo-Ahumada C.A.P."/>
            <person name="Nobu M.K."/>
            <person name="Narihiro T."/>
            <person name="Tamaki H."/>
            <person name="Liu W.T."/>
            <person name="Kamagata Y."/>
            <person name="Stams A.J.M."/>
            <person name="Imachi H."/>
            <person name="Sousa D.Z."/>
        </authorList>
    </citation>
    <scope>NUCLEOTIDE SEQUENCE [LARGE SCALE GENOMIC DNA]</scope>
    <source>
        <strain evidence="8 9">MGP</strain>
    </source>
</reference>
<evidence type="ECO:0000256" key="3">
    <source>
        <dbReference type="ARBA" id="ARBA00022833"/>
    </source>
</evidence>
<keyword evidence="3 6" id="KW-0862">Zinc</keyword>
<keyword evidence="2 6" id="KW-0479">Metal-binding</keyword>
<organism evidence="8 9">
    <name type="scientific">Pelotomaculum propionicicum</name>
    <dbReference type="NCBI Taxonomy" id="258475"/>
    <lineage>
        <taxon>Bacteria</taxon>
        <taxon>Bacillati</taxon>
        <taxon>Bacillota</taxon>
        <taxon>Clostridia</taxon>
        <taxon>Eubacteriales</taxon>
        <taxon>Desulfotomaculaceae</taxon>
        <taxon>Pelotomaculum</taxon>
    </lineage>
</organism>
<dbReference type="AlphaFoldDB" id="A0A4Y7RNS0"/>
<dbReference type="GO" id="GO:0051903">
    <property type="term" value="F:S-(hydroxymethyl)glutathione dehydrogenase [NAD(P)+] activity"/>
    <property type="evidence" value="ECO:0007669"/>
    <property type="project" value="TreeGrafter"/>
</dbReference>
<evidence type="ECO:0000256" key="5">
    <source>
        <dbReference type="ARBA" id="ARBA00023027"/>
    </source>
</evidence>
<dbReference type="InterPro" id="IPR013149">
    <property type="entry name" value="ADH-like_C"/>
</dbReference>
<dbReference type="InterPro" id="IPR011032">
    <property type="entry name" value="GroES-like_sf"/>
</dbReference>
<evidence type="ECO:0000256" key="2">
    <source>
        <dbReference type="ARBA" id="ARBA00022723"/>
    </source>
</evidence>
<comment type="cofactor">
    <cofactor evidence="1 6">
        <name>Zn(2+)</name>
        <dbReference type="ChEBI" id="CHEBI:29105"/>
    </cofactor>
</comment>
<dbReference type="GO" id="GO:0008270">
    <property type="term" value="F:zinc ion binding"/>
    <property type="evidence" value="ECO:0007669"/>
    <property type="project" value="InterPro"/>
</dbReference>
<evidence type="ECO:0000259" key="7">
    <source>
        <dbReference type="SMART" id="SM00829"/>
    </source>
</evidence>
<feature type="domain" description="Enoyl reductase (ER)" evidence="7">
    <location>
        <begin position="10"/>
        <end position="370"/>
    </location>
</feature>
<accession>A0A4Y7RNS0</accession>
<dbReference type="GO" id="GO:0046294">
    <property type="term" value="P:formaldehyde catabolic process"/>
    <property type="evidence" value="ECO:0007669"/>
    <property type="project" value="TreeGrafter"/>
</dbReference>
<name>A0A4Y7RNS0_9FIRM</name>
<dbReference type="Pfam" id="PF08240">
    <property type="entry name" value="ADH_N"/>
    <property type="match status" value="1"/>
</dbReference>
<keyword evidence="9" id="KW-1185">Reference proteome</keyword>
<keyword evidence="4 8" id="KW-0560">Oxidoreductase</keyword>
<dbReference type="Gene3D" id="3.90.180.10">
    <property type="entry name" value="Medium-chain alcohol dehydrogenases, catalytic domain"/>
    <property type="match status" value="1"/>
</dbReference>
<dbReference type="Proteomes" id="UP000297597">
    <property type="component" value="Unassembled WGS sequence"/>
</dbReference>
<dbReference type="SMART" id="SM00829">
    <property type="entry name" value="PKS_ER"/>
    <property type="match status" value="1"/>
</dbReference>
<dbReference type="InterPro" id="IPR013154">
    <property type="entry name" value="ADH-like_N"/>
</dbReference>
<evidence type="ECO:0000256" key="4">
    <source>
        <dbReference type="ARBA" id="ARBA00023002"/>
    </source>
</evidence>
<proteinExistence type="inferred from homology"/>
<comment type="caution">
    <text evidence="8">The sequence shown here is derived from an EMBL/GenBank/DDBJ whole genome shotgun (WGS) entry which is preliminary data.</text>
</comment>
<dbReference type="GO" id="GO:0004022">
    <property type="term" value="F:alcohol dehydrogenase (NAD+) activity"/>
    <property type="evidence" value="ECO:0007669"/>
    <property type="project" value="UniProtKB-EC"/>
</dbReference>
<gene>
    <name evidence="8" type="primary">adhD</name>
    <name evidence="8" type="ORF">Pmgp_02424</name>
</gene>
<protein>
    <submittedName>
        <fullName evidence="8">Putative alcohol dehydrogenase D</fullName>
        <ecNumber evidence="8">1.1.1.1</ecNumber>
    </submittedName>
</protein>
<dbReference type="Pfam" id="PF00107">
    <property type="entry name" value="ADH_zinc_N"/>
    <property type="match status" value="1"/>
</dbReference>
<dbReference type="EC" id="1.1.1.1" evidence="8"/>
<dbReference type="FunFam" id="3.40.50.720:FF:000003">
    <property type="entry name" value="S-(hydroxymethyl)glutathione dehydrogenase"/>
    <property type="match status" value="1"/>
</dbReference>
<dbReference type="InterPro" id="IPR020843">
    <property type="entry name" value="ER"/>
</dbReference>
<dbReference type="PANTHER" id="PTHR43880">
    <property type="entry name" value="ALCOHOL DEHYDROGENASE"/>
    <property type="match status" value="1"/>
</dbReference>